<evidence type="ECO:0000256" key="9">
    <source>
        <dbReference type="ARBA" id="ARBA00023136"/>
    </source>
</evidence>
<evidence type="ECO:0000259" key="13">
    <source>
        <dbReference type="Pfam" id="PF24460"/>
    </source>
</evidence>
<sequence length="294" mass="33406">MITLEKVKRYLNREKLYQIIFESDTYAGRMFDTVLIITILLSVLAAIIESLPFVSDGWRLVLQIFEYVSTFFFTVEYVLRIYVSDKPRKYIFSFFGIVDLLATLPLYLAFFFPSVRYVLIIRAFRLIRVFRVFKLFSFWTEGNLLLRSVQKSVRKILVFFLFVLILVISIGSIMYMVEGEHPESGFTDIPTSIYWAIVTLTTVGYGDITPLTAVGRFISGVVMLLGYTIIAVPTGIVSVTLMDEQKKAGGTCPNCGRPLDIDARYCKYCGTPIDISEQGKKGEPIKKSGKTAKV</sequence>
<keyword evidence="5" id="KW-0631">Potassium channel</keyword>
<keyword evidence="3" id="KW-0633">Potassium transport</keyword>
<comment type="subcellular location">
    <subcellularLocation>
        <location evidence="1">Membrane</location>
        <topology evidence="1">Multi-pass membrane protein</topology>
    </subcellularLocation>
</comment>
<dbReference type="AlphaFoldDB" id="A0A9E2P1U9"/>
<dbReference type="GO" id="GO:0005249">
    <property type="term" value="F:voltage-gated potassium channel activity"/>
    <property type="evidence" value="ECO:0007669"/>
    <property type="project" value="InterPro"/>
</dbReference>
<dbReference type="EMBL" id="JAHLFU010000219">
    <property type="protein sequence ID" value="MBU3854254.1"/>
    <property type="molecule type" value="Genomic_DNA"/>
</dbReference>
<evidence type="ECO:0000256" key="3">
    <source>
        <dbReference type="ARBA" id="ARBA00022538"/>
    </source>
</evidence>
<reference evidence="14" key="1">
    <citation type="journal article" date="2021" name="PeerJ">
        <title>Extensive microbial diversity within the chicken gut microbiome revealed by metagenomics and culture.</title>
        <authorList>
            <person name="Gilroy R."/>
            <person name="Ravi A."/>
            <person name="Getino M."/>
            <person name="Pursley I."/>
            <person name="Horton D.L."/>
            <person name="Alikhan N.F."/>
            <person name="Baker D."/>
            <person name="Gharbi K."/>
            <person name="Hall N."/>
            <person name="Watson M."/>
            <person name="Adriaenssens E.M."/>
            <person name="Foster-Nyarko E."/>
            <person name="Jarju S."/>
            <person name="Secka A."/>
            <person name="Antonio M."/>
            <person name="Oren A."/>
            <person name="Chaudhuri R.R."/>
            <person name="La Ragione R."/>
            <person name="Hildebrand F."/>
            <person name="Pallen M.J."/>
        </authorList>
    </citation>
    <scope>NUCLEOTIDE SEQUENCE</scope>
    <source>
        <strain evidence="14">G3-2149</strain>
    </source>
</reference>
<dbReference type="Proteomes" id="UP000823865">
    <property type="component" value="Unassembled WGS sequence"/>
</dbReference>
<dbReference type="InterPro" id="IPR055997">
    <property type="entry name" value="DUF7575"/>
</dbReference>
<protein>
    <submittedName>
        <fullName evidence="14">Ion transporter</fullName>
    </submittedName>
</protein>
<evidence type="ECO:0000256" key="6">
    <source>
        <dbReference type="ARBA" id="ARBA00022958"/>
    </source>
</evidence>
<accession>A0A9E2P1U9</accession>
<feature type="transmembrane region" description="Helical" evidence="11">
    <location>
        <begin position="60"/>
        <end position="79"/>
    </location>
</feature>
<feature type="domain" description="DUF7575" evidence="13">
    <location>
        <begin position="249"/>
        <end position="274"/>
    </location>
</feature>
<dbReference type="InterPro" id="IPR005821">
    <property type="entry name" value="Ion_trans_dom"/>
</dbReference>
<keyword evidence="2" id="KW-0813">Transport</keyword>
<gene>
    <name evidence="14" type="ORF">H9789_10665</name>
</gene>
<dbReference type="Gene3D" id="1.10.287.70">
    <property type="match status" value="1"/>
</dbReference>
<dbReference type="InterPro" id="IPR028325">
    <property type="entry name" value="VG_K_chnl"/>
</dbReference>
<keyword evidence="7 11" id="KW-1133">Transmembrane helix</keyword>
<keyword evidence="9 11" id="KW-0472">Membrane</keyword>
<dbReference type="GO" id="GO:0008076">
    <property type="term" value="C:voltage-gated potassium channel complex"/>
    <property type="evidence" value="ECO:0007669"/>
    <property type="project" value="InterPro"/>
</dbReference>
<feature type="transmembrane region" description="Helical" evidence="11">
    <location>
        <begin position="217"/>
        <end position="241"/>
    </location>
</feature>
<feature type="transmembrane region" description="Helical" evidence="11">
    <location>
        <begin position="156"/>
        <end position="177"/>
    </location>
</feature>
<proteinExistence type="predicted"/>
<reference evidence="14" key="2">
    <citation type="submission" date="2021-04" db="EMBL/GenBank/DDBJ databases">
        <authorList>
            <person name="Gilroy R."/>
        </authorList>
    </citation>
    <scope>NUCLEOTIDE SEQUENCE</scope>
    <source>
        <strain evidence="14">G3-2149</strain>
    </source>
</reference>
<evidence type="ECO:0000256" key="2">
    <source>
        <dbReference type="ARBA" id="ARBA00022448"/>
    </source>
</evidence>
<name>A0A9E2P1U9_9BACT</name>
<feature type="transmembrane region" description="Helical" evidence="11">
    <location>
        <begin position="91"/>
        <end position="111"/>
    </location>
</feature>
<evidence type="ECO:0000256" key="5">
    <source>
        <dbReference type="ARBA" id="ARBA00022826"/>
    </source>
</evidence>
<evidence type="ECO:0000256" key="10">
    <source>
        <dbReference type="ARBA" id="ARBA00023303"/>
    </source>
</evidence>
<feature type="transmembrane region" description="Helical" evidence="11">
    <location>
        <begin position="34"/>
        <end position="54"/>
    </location>
</feature>
<keyword evidence="6" id="KW-0630">Potassium</keyword>
<organism evidence="14 15">
    <name type="scientific">Candidatus Paraprevotella stercoravium</name>
    <dbReference type="NCBI Taxonomy" id="2838725"/>
    <lineage>
        <taxon>Bacteria</taxon>
        <taxon>Pseudomonadati</taxon>
        <taxon>Bacteroidota</taxon>
        <taxon>Bacteroidia</taxon>
        <taxon>Bacteroidales</taxon>
        <taxon>Prevotellaceae</taxon>
        <taxon>Paraprevotella</taxon>
    </lineage>
</organism>
<dbReference type="GO" id="GO:0001508">
    <property type="term" value="P:action potential"/>
    <property type="evidence" value="ECO:0007669"/>
    <property type="project" value="TreeGrafter"/>
</dbReference>
<feature type="domain" description="Ion transport" evidence="12">
    <location>
        <begin position="29"/>
        <end position="247"/>
    </location>
</feature>
<dbReference type="PANTHER" id="PTHR11537:SF254">
    <property type="entry name" value="POTASSIUM VOLTAGE-GATED CHANNEL PROTEIN SHAB"/>
    <property type="match status" value="1"/>
</dbReference>
<evidence type="ECO:0000259" key="12">
    <source>
        <dbReference type="Pfam" id="PF00520"/>
    </source>
</evidence>
<evidence type="ECO:0000256" key="11">
    <source>
        <dbReference type="SAM" id="Phobius"/>
    </source>
</evidence>
<evidence type="ECO:0000256" key="4">
    <source>
        <dbReference type="ARBA" id="ARBA00022692"/>
    </source>
</evidence>
<keyword evidence="10" id="KW-0407">Ion channel</keyword>
<keyword evidence="8" id="KW-0406">Ion transport</keyword>
<dbReference type="Pfam" id="PF00520">
    <property type="entry name" value="Ion_trans"/>
    <property type="match status" value="1"/>
</dbReference>
<dbReference type="SUPFAM" id="SSF81324">
    <property type="entry name" value="Voltage-gated potassium channels"/>
    <property type="match status" value="1"/>
</dbReference>
<dbReference type="Pfam" id="PF24460">
    <property type="entry name" value="DUF7575"/>
    <property type="match status" value="1"/>
</dbReference>
<dbReference type="PANTHER" id="PTHR11537">
    <property type="entry name" value="VOLTAGE-GATED POTASSIUM CHANNEL"/>
    <property type="match status" value="1"/>
</dbReference>
<evidence type="ECO:0000313" key="15">
    <source>
        <dbReference type="Proteomes" id="UP000823865"/>
    </source>
</evidence>
<evidence type="ECO:0000313" key="14">
    <source>
        <dbReference type="EMBL" id="MBU3854254.1"/>
    </source>
</evidence>
<dbReference type="PRINTS" id="PR00169">
    <property type="entry name" value="KCHANNEL"/>
</dbReference>
<evidence type="ECO:0000256" key="1">
    <source>
        <dbReference type="ARBA" id="ARBA00004141"/>
    </source>
</evidence>
<comment type="caution">
    <text evidence="14">The sequence shown here is derived from an EMBL/GenBank/DDBJ whole genome shotgun (WGS) entry which is preliminary data.</text>
</comment>
<keyword evidence="4 11" id="KW-0812">Transmembrane</keyword>
<evidence type="ECO:0000256" key="8">
    <source>
        <dbReference type="ARBA" id="ARBA00023065"/>
    </source>
</evidence>
<evidence type="ECO:0000256" key="7">
    <source>
        <dbReference type="ARBA" id="ARBA00022989"/>
    </source>
</evidence>